<dbReference type="Proteomes" id="UP001492380">
    <property type="component" value="Unassembled WGS sequence"/>
</dbReference>
<evidence type="ECO:0000256" key="1">
    <source>
        <dbReference type="SAM" id="MobiDB-lite"/>
    </source>
</evidence>
<feature type="region of interest" description="Disordered" evidence="1">
    <location>
        <begin position="206"/>
        <end position="237"/>
    </location>
</feature>
<sequence>MPGLKVSQPVSPHTTCSANGSSSSNVTFSIDHAPCGVNDMSCSTISQEPVASPINSITCTTNSVTGSNISPNNDPSSIKIACTAVNNSCSTISSANVASPINTTCTTSEGSYSAIPSKYVPLPTTNTDCSPNDGSCSTGSSPLGNEPKVPLAAEITTQRKKQANQPWRIDIHKDARFMSSLRAIHADKGGLVVPTRRTKVDTKIIAEPQDNHSTGSQNPSKNSPPTARGRGRRKLQRSHAFIIDRSPSPSGRVCELDPDCDPNEDELCELFASTCGGFGPE</sequence>
<reference evidence="2 3" key="1">
    <citation type="submission" date="2024-04" db="EMBL/GenBank/DDBJ databases">
        <title>Phyllosticta paracitricarpa is synonymous to the EU quarantine fungus P. citricarpa based on phylogenomic analyses.</title>
        <authorList>
            <consortium name="Lawrence Berkeley National Laboratory"/>
            <person name="Van Ingen-Buijs V.A."/>
            <person name="Van Westerhoven A.C."/>
            <person name="Haridas S."/>
            <person name="Skiadas P."/>
            <person name="Martin F."/>
            <person name="Groenewald J.Z."/>
            <person name="Crous P.W."/>
            <person name="Seidl M.F."/>
        </authorList>
    </citation>
    <scope>NUCLEOTIDE SEQUENCE [LARGE SCALE GENOMIC DNA]</scope>
    <source>
        <strain evidence="2 3">CBS 123374</strain>
    </source>
</reference>
<protein>
    <submittedName>
        <fullName evidence="2">Uncharacterized protein</fullName>
    </submittedName>
</protein>
<comment type="caution">
    <text evidence="2">The sequence shown here is derived from an EMBL/GenBank/DDBJ whole genome shotgun (WGS) entry which is preliminary data.</text>
</comment>
<feature type="compositionally biased region" description="Polar residues" evidence="1">
    <location>
        <begin position="211"/>
        <end position="225"/>
    </location>
</feature>
<keyword evidence="3" id="KW-1185">Reference proteome</keyword>
<feature type="compositionally biased region" description="Polar residues" evidence="1">
    <location>
        <begin position="8"/>
        <end position="23"/>
    </location>
</feature>
<organism evidence="2 3">
    <name type="scientific">Phyllosticta capitalensis</name>
    <dbReference type="NCBI Taxonomy" id="121624"/>
    <lineage>
        <taxon>Eukaryota</taxon>
        <taxon>Fungi</taxon>
        <taxon>Dikarya</taxon>
        <taxon>Ascomycota</taxon>
        <taxon>Pezizomycotina</taxon>
        <taxon>Dothideomycetes</taxon>
        <taxon>Dothideomycetes incertae sedis</taxon>
        <taxon>Botryosphaeriales</taxon>
        <taxon>Phyllostictaceae</taxon>
        <taxon>Phyllosticta</taxon>
    </lineage>
</organism>
<feature type="region of interest" description="Disordered" evidence="1">
    <location>
        <begin position="1"/>
        <end position="23"/>
    </location>
</feature>
<evidence type="ECO:0000313" key="3">
    <source>
        <dbReference type="Proteomes" id="UP001492380"/>
    </source>
</evidence>
<proteinExistence type="predicted"/>
<accession>A0ABR1YBW2</accession>
<gene>
    <name evidence="2" type="ORF">HDK90DRAFT_544461</name>
</gene>
<evidence type="ECO:0000313" key="2">
    <source>
        <dbReference type="EMBL" id="KAK8223935.1"/>
    </source>
</evidence>
<dbReference type="EMBL" id="JBBWRZ010000013">
    <property type="protein sequence ID" value="KAK8223935.1"/>
    <property type="molecule type" value="Genomic_DNA"/>
</dbReference>
<name>A0ABR1YBW2_9PEZI</name>